<feature type="repeat" description="WD" evidence="4">
    <location>
        <begin position="254"/>
        <end position="295"/>
    </location>
</feature>
<keyword evidence="6" id="KW-1185">Reference proteome</keyword>
<dbReference type="Proteomes" id="UP001153714">
    <property type="component" value="Chromosome 14"/>
</dbReference>
<dbReference type="PANTHER" id="PTHR44324:SF6">
    <property type="entry name" value="EF-HAND CALCIUM BINDING DOMAIN 8"/>
    <property type="match status" value="1"/>
</dbReference>
<sequence length="544" mass="60894">MINWWSLDMTLLRTAFSSSPHLKVRTTWVTDMVCMPDVNIIVTSSTERDLRFYDCTAKTFTLKIIITSWENMICTMYYHFHKDENEKCMLICGDVGGSVRLLLFSPVKRGPFRNQAGRALVQLRHVDLQRKPQLLPEMKLVEFPRVHSEWVRQVSFYASLHCFVSCATCSDSLLMCDIQGSKTYNMFRVDKVIYSLYRIDFILVISRSVAVVVVPQGIQCFAFDSEAHVLATGGPDCAVRVWSPFVPARATVALAGHHAGITALVLQNQGQTLYSLARDRVIKVWDVQGHVCLQTYIDVPPQVGERTPISAVYNPATREYILAAIKIAVLVLDEQLNPQHTDGFTHSRAVAKILYNPLFKVVITCGMDSIIINWDPVTGKRNAMVRDAHTRQVHGELVPVEITAACFDPGHQLLLTGARNGTLKRVSGRILAVGWNRHVTEFEDTGTASTGKSWETRHTDDVLAAAARAPLALATASYNSELLLWKLETGQPYRRFSCTDPMLRIKMHYNKREASRAASPQPGAAAARRRASALKHVGYGPHTN</sequence>
<dbReference type="PANTHER" id="PTHR44324">
    <property type="entry name" value="WD40 REPEAT DOMAIN 95"/>
    <property type="match status" value="1"/>
</dbReference>
<reference evidence="5" key="2">
    <citation type="submission" date="2022-10" db="EMBL/GenBank/DDBJ databases">
        <authorList>
            <consortium name="ENA_rothamsted_submissions"/>
            <consortium name="culmorum"/>
            <person name="King R."/>
        </authorList>
    </citation>
    <scope>NUCLEOTIDE SEQUENCE</scope>
</reference>
<evidence type="ECO:0000256" key="1">
    <source>
        <dbReference type="ARBA" id="ARBA00014901"/>
    </source>
</evidence>
<dbReference type="InterPro" id="IPR001680">
    <property type="entry name" value="WD40_rpt"/>
</dbReference>
<dbReference type="OrthoDB" id="5980302at2759"/>
<evidence type="ECO:0000313" key="5">
    <source>
        <dbReference type="EMBL" id="CAG9785368.1"/>
    </source>
</evidence>
<keyword evidence="3" id="KW-0677">Repeat</keyword>
<dbReference type="PROSITE" id="PS50082">
    <property type="entry name" value="WD_REPEATS_2"/>
    <property type="match status" value="2"/>
</dbReference>
<dbReference type="InterPro" id="IPR015943">
    <property type="entry name" value="WD40/YVTN_repeat-like_dom_sf"/>
</dbReference>
<reference evidence="5" key="1">
    <citation type="submission" date="2021-12" db="EMBL/GenBank/DDBJ databases">
        <authorList>
            <person name="King R."/>
        </authorList>
    </citation>
    <scope>NUCLEOTIDE SEQUENCE</scope>
</reference>
<dbReference type="Pfam" id="PF00400">
    <property type="entry name" value="WD40"/>
    <property type="match status" value="3"/>
</dbReference>
<organism evidence="5 6">
    <name type="scientific">Diatraea saccharalis</name>
    <name type="common">sugarcane borer</name>
    <dbReference type="NCBI Taxonomy" id="40085"/>
    <lineage>
        <taxon>Eukaryota</taxon>
        <taxon>Metazoa</taxon>
        <taxon>Ecdysozoa</taxon>
        <taxon>Arthropoda</taxon>
        <taxon>Hexapoda</taxon>
        <taxon>Insecta</taxon>
        <taxon>Pterygota</taxon>
        <taxon>Neoptera</taxon>
        <taxon>Endopterygota</taxon>
        <taxon>Lepidoptera</taxon>
        <taxon>Glossata</taxon>
        <taxon>Ditrysia</taxon>
        <taxon>Pyraloidea</taxon>
        <taxon>Crambidae</taxon>
        <taxon>Crambinae</taxon>
        <taxon>Diatraea</taxon>
    </lineage>
</organism>
<dbReference type="InterPro" id="IPR019775">
    <property type="entry name" value="WD40_repeat_CS"/>
</dbReference>
<dbReference type="PROSITE" id="PS50294">
    <property type="entry name" value="WD_REPEATS_REGION"/>
    <property type="match status" value="1"/>
</dbReference>
<evidence type="ECO:0000256" key="4">
    <source>
        <dbReference type="PROSITE-ProRule" id="PRU00221"/>
    </source>
</evidence>
<dbReference type="AlphaFoldDB" id="A0A9N9QXH9"/>
<gene>
    <name evidence="5" type="ORF">DIATSA_LOCUS3407</name>
</gene>
<evidence type="ECO:0000256" key="3">
    <source>
        <dbReference type="ARBA" id="ARBA00022737"/>
    </source>
</evidence>
<keyword evidence="2 4" id="KW-0853">WD repeat</keyword>
<dbReference type="EMBL" id="OU893345">
    <property type="protein sequence ID" value="CAG9785368.1"/>
    <property type="molecule type" value="Genomic_DNA"/>
</dbReference>
<dbReference type="Gene3D" id="2.130.10.10">
    <property type="entry name" value="YVTN repeat-like/Quinoprotein amine dehydrogenase"/>
    <property type="match status" value="3"/>
</dbReference>
<dbReference type="InterPro" id="IPR036322">
    <property type="entry name" value="WD40_repeat_dom_sf"/>
</dbReference>
<accession>A0A9N9QXH9</accession>
<proteinExistence type="predicted"/>
<dbReference type="PROSITE" id="PS00678">
    <property type="entry name" value="WD_REPEATS_1"/>
    <property type="match status" value="1"/>
</dbReference>
<protein>
    <recommendedName>
        <fullName evidence="1">WD repeat-containing protein on Y chromosome</fullName>
    </recommendedName>
</protein>
<evidence type="ECO:0000313" key="6">
    <source>
        <dbReference type="Proteomes" id="UP001153714"/>
    </source>
</evidence>
<dbReference type="InterPro" id="IPR051242">
    <property type="entry name" value="WD-EF-hand_domain"/>
</dbReference>
<dbReference type="SUPFAM" id="SSF50978">
    <property type="entry name" value="WD40 repeat-like"/>
    <property type="match status" value="2"/>
</dbReference>
<evidence type="ECO:0000256" key="2">
    <source>
        <dbReference type="ARBA" id="ARBA00022574"/>
    </source>
</evidence>
<dbReference type="SMART" id="SM00320">
    <property type="entry name" value="WD40"/>
    <property type="match status" value="7"/>
</dbReference>
<name>A0A9N9QXH9_9NEOP</name>
<feature type="repeat" description="WD" evidence="4">
    <location>
        <begin position="218"/>
        <end position="243"/>
    </location>
</feature>